<dbReference type="Gene3D" id="3.40.50.720">
    <property type="entry name" value="NAD(P)-binding Rossmann-like Domain"/>
    <property type="match status" value="1"/>
</dbReference>
<name>A0A544VYD1_9MYCO</name>
<comment type="catalytic activity">
    <reaction evidence="6">
        <text>a (3R)-hydroxyacyl-[ACP] + NADP(+) = a 3-oxoacyl-[ACP] + NADPH + H(+)</text>
        <dbReference type="Rhea" id="RHEA:17397"/>
        <dbReference type="Rhea" id="RHEA-COMP:9916"/>
        <dbReference type="Rhea" id="RHEA-COMP:9945"/>
        <dbReference type="ChEBI" id="CHEBI:15378"/>
        <dbReference type="ChEBI" id="CHEBI:57783"/>
        <dbReference type="ChEBI" id="CHEBI:58349"/>
        <dbReference type="ChEBI" id="CHEBI:78776"/>
        <dbReference type="ChEBI" id="CHEBI:78827"/>
        <dbReference type="EC" id="1.1.1.100"/>
    </reaction>
    <physiologicalReaction direction="right-to-left" evidence="6">
        <dbReference type="Rhea" id="RHEA:17399"/>
    </physiologicalReaction>
</comment>
<dbReference type="SUPFAM" id="SSF51735">
    <property type="entry name" value="NAD(P)-binding Rossmann-fold domains"/>
    <property type="match status" value="1"/>
</dbReference>
<dbReference type="InterPro" id="IPR002347">
    <property type="entry name" value="SDR_fam"/>
</dbReference>
<dbReference type="EMBL" id="VIFX01000025">
    <property type="protein sequence ID" value="TQR84990.1"/>
    <property type="molecule type" value="Genomic_DNA"/>
</dbReference>
<organism evidence="7 8">
    <name type="scientific">Mycolicibacterium hodleri</name>
    <dbReference type="NCBI Taxonomy" id="49897"/>
    <lineage>
        <taxon>Bacteria</taxon>
        <taxon>Bacillati</taxon>
        <taxon>Actinomycetota</taxon>
        <taxon>Actinomycetes</taxon>
        <taxon>Mycobacteriales</taxon>
        <taxon>Mycobacteriaceae</taxon>
        <taxon>Mycolicibacterium</taxon>
    </lineage>
</organism>
<keyword evidence="3" id="KW-0134">Cell wall</keyword>
<keyword evidence="3" id="KW-0964">Secreted</keyword>
<reference evidence="7 8" key="1">
    <citation type="submission" date="2018-10" db="EMBL/GenBank/DDBJ databases">
        <title>Draft genome of Mycobacterium hodleri strain B.</title>
        <authorList>
            <person name="Amande T.J."/>
            <person name="Mcgenity T.J."/>
        </authorList>
    </citation>
    <scope>NUCLEOTIDE SEQUENCE [LARGE SCALE GENOMIC DNA]</scope>
    <source>
        <strain evidence="7 8">B</strain>
    </source>
</reference>
<comment type="subcellular location">
    <subcellularLocation>
        <location evidence="1">Secreted</location>
        <location evidence="1">Cell wall</location>
    </subcellularLocation>
</comment>
<proteinExistence type="inferred from homology"/>
<evidence type="ECO:0000256" key="6">
    <source>
        <dbReference type="ARBA" id="ARBA00047400"/>
    </source>
</evidence>
<evidence type="ECO:0000313" key="7">
    <source>
        <dbReference type="EMBL" id="TQR84990.1"/>
    </source>
</evidence>
<dbReference type="PROSITE" id="PS00061">
    <property type="entry name" value="ADH_SHORT"/>
    <property type="match status" value="1"/>
</dbReference>
<dbReference type="Pfam" id="PF13561">
    <property type="entry name" value="adh_short_C2"/>
    <property type="match status" value="1"/>
</dbReference>
<evidence type="ECO:0000313" key="8">
    <source>
        <dbReference type="Proteomes" id="UP000315759"/>
    </source>
</evidence>
<dbReference type="FunFam" id="3.40.50.720:FF:000084">
    <property type="entry name" value="Short-chain dehydrogenase reductase"/>
    <property type="match status" value="1"/>
</dbReference>
<evidence type="ECO:0000256" key="5">
    <source>
        <dbReference type="ARBA" id="ARBA00040781"/>
    </source>
</evidence>
<evidence type="ECO:0000256" key="4">
    <source>
        <dbReference type="ARBA" id="ARBA00023002"/>
    </source>
</evidence>
<evidence type="ECO:0000256" key="2">
    <source>
        <dbReference type="ARBA" id="ARBA00006484"/>
    </source>
</evidence>
<protein>
    <recommendedName>
        <fullName evidence="5">3-oxoacyl-[acyl-carrier-protein] reductase MabA</fullName>
    </recommendedName>
</protein>
<accession>A0A544VYD1</accession>
<keyword evidence="4" id="KW-0560">Oxidoreductase</keyword>
<dbReference type="GO" id="GO:0004316">
    <property type="term" value="F:3-oxoacyl-[acyl-carrier-protein] reductase (NADPH) activity"/>
    <property type="evidence" value="ECO:0007669"/>
    <property type="project" value="UniProtKB-EC"/>
</dbReference>
<dbReference type="InterPro" id="IPR036291">
    <property type="entry name" value="NAD(P)-bd_dom_sf"/>
</dbReference>
<dbReference type="AlphaFoldDB" id="A0A544VYD1"/>
<dbReference type="InterPro" id="IPR050259">
    <property type="entry name" value="SDR"/>
</dbReference>
<keyword evidence="8" id="KW-1185">Reference proteome</keyword>
<gene>
    <name evidence="7" type="ORF">D8S82_19080</name>
</gene>
<sequence length="246" mass="24237">MTGSTALVTGSTSGIGTAIAKELAQRGAHVLVCGRDAERGERVVGDLRGAGGRADFIPADLGGGAAAAKDLAARAQRVADRNVDILVNNAAVGIIAPTADMPESGFDAAIATNLAAPYYLVGALAPAMAETGKGAIVNIASMAGEFALPGMSVYGATKAALLFLTKSWAAEFGPRGVRVNAVTVGPTRTPGSAELGEALDALAAQAPAGRVADPAEIASAVVFLISGAASFVHGAALSVDGGRTAV</sequence>
<evidence type="ECO:0000256" key="1">
    <source>
        <dbReference type="ARBA" id="ARBA00004191"/>
    </source>
</evidence>
<dbReference type="PRINTS" id="PR00081">
    <property type="entry name" value="GDHRDH"/>
</dbReference>
<dbReference type="GO" id="GO:0032787">
    <property type="term" value="P:monocarboxylic acid metabolic process"/>
    <property type="evidence" value="ECO:0007669"/>
    <property type="project" value="UniProtKB-ARBA"/>
</dbReference>
<dbReference type="InterPro" id="IPR020904">
    <property type="entry name" value="Sc_DH/Rdtase_CS"/>
</dbReference>
<evidence type="ECO:0000256" key="3">
    <source>
        <dbReference type="ARBA" id="ARBA00022512"/>
    </source>
</evidence>
<comment type="similarity">
    <text evidence="2">Belongs to the short-chain dehydrogenases/reductases (SDR) family.</text>
</comment>
<dbReference type="PRINTS" id="PR00080">
    <property type="entry name" value="SDRFAMILY"/>
</dbReference>
<dbReference type="Proteomes" id="UP000315759">
    <property type="component" value="Unassembled WGS sequence"/>
</dbReference>
<dbReference type="PANTHER" id="PTHR42879">
    <property type="entry name" value="3-OXOACYL-(ACYL-CARRIER-PROTEIN) REDUCTASE"/>
    <property type="match status" value="1"/>
</dbReference>
<dbReference type="CDD" id="cd05233">
    <property type="entry name" value="SDR_c"/>
    <property type="match status" value="1"/>
</dbReference>
<dbReference type="PANTHER" id="PTHR42879:SF2">
    <property type="entry name" value="3-OXOACYL-[ACYL-CARRIER-PROTEIN] REDUCTASE FABG"/>
    <property type="match status" value="1"/>
</dbReference>
<comment type="caution">
    <text evidence="7">The sequence shown here is derived from an EMBL/GenBank/DDBJ whole genome shotgun (WGS) entry which is preliminary data.</text>
</comment>